<keyword evidence="7 11" id="KW-0472">Membrane</keyword>
<reference evidence="14" key="2">
    <citation type="submission" date="2025-08" db="UniProtKB">
        <authorList>
            <consortium name="Ensembl"/>
        </authorList>
    </citation>
    <scope>IDENTIFICATION</scope>
    <source>
        <strain evidence="14">Brown Norway</strain>
    </source>
</reference>
<feature type="transmembrane region" description="Helical" evidence="11">
    <location>
        <begin position="654"/>
        <end position="678"/>
    </location>
</feature>
<sequence length="858" mass="98178">MFYWIFISWFLQIPKFVSSFMTVNISLCFYKTPEDFHYEGDVVIGAFFPIHTYYSPNKVPHKTVPYQYMDNYLQYNFKNYQYILALVLAIEEINGNPNLLPNISLGFDFYNIRFTEKETLMNACIWITGQGQKKILPNYNCNKRVFTAALTGTSWTASAQIGTLLQLFKFPQLSFGPYDPILSDRGQYSSLYQMTPKYTSLSQGIVSLMVHFRWSWVGIILPDDHKGNKILSEFRENMEKKGVCIAFVKIIPFTWTKYFNKFWENMDETNVIIIYSDIDSITGIMRNIGQRLLTWKVWVMNIEPHITDYADYFMLDSFHGSLIFTHHFKESFELTKFIQTVNPYKYPEDIYLPKLWHLFFKCSFSDIDCQLLANCQSNASLDVLPSHILDMAISEESNTIYNAVYAVAHSLHQMTLQQVEIQPQENGEVMTFFPWQLNIFLKDIDKRDNMSLGGRKKLNAEYDIFNLWNLPKGLGRKVKIGSFSGNAPEGQQLSLSEPMIQWAERFSEIPQSVCSKSCMPGFRKVTLEGKAICCYNCTPCADNEISNETDVDQCMKCPESHYANPEKNHCFQKTVSFLAYEDPLGMILASISLCLSALTAFVIGVFVKYRETPIVKANNRGLSYTLLITITFCLLCSLNFIGQPNAATCIFQQTIFGIAFTVALATVLAKAITVVIAFKATIPGRMVRWLMISRAPNYIIPICTLIQLLLCAIWMATSPPFIDQDFHAEHGHILLLCNKGSSLAFHCVLGYLCSLAIGGYTMAFLSRNLPDTFNESKFLSFSMLVFFCVWVTFLPVYHSTKGKVMVAMEVFSILASSAALLGFIFAPKCYIILLRPEKNSFHHMRDKTHSRKNKSIKI</sequence>
<dbReference type="Gene3D" id="2.10.50.30">
    <property type="entry name" value="GPCR, family 3, nine cysteines domain"/>
    <property type="match status" value="1"/>
</dbReference>
<feature type="domain" description="G-protein coupled receptors family 3 profile" evidence="13">
    <location>
        <begin position="584"/>
        <end position="848"/>
    </location>
</feature>
<keyword evidence="3 11" id="KW-0812">Transmembrane</keyword>
<dbReference type="CDD" id="cd15283">
    <property type="entry name" value="7tmC_V2R_pheromone"/>
    <property type="match status" value="1"/>
</dbReference>
<dbReference type="UCSC" id="RGD:1563778">
    <property type="organism name" value="rat"/>
</dbReference>
<dbReference type="PROSITE" id="PS50259">
    <property type="entry name" value="G_PROTEIN_RECEP_F3_4"/>
    <property type="match status" value="1"/>
</dbReference>
<dbReference type="OMA" id="DENIMWH"/>
<dbReference type="PANTHER" id="PTHR24061:SF570">
    <property type="entry name" value="VOMERONASAL 2, RECEPTOR 100-RELATED"/>
    <property type="match status" value="1"/>
</dbReference>
<keyword evidence="9" id="KW-0325">Glycoprotein</keyword>
<evidence type="ECO:0000256" key="5">
    <source>
        <dbReference type="ARBA" id="ARBA00022989"/>
    </source>
</evidence>
<dbReference type="PaxDb" id="10116-ENSRNOP00000051176"/>
<feature type="transmembrane region" description="Helical" evidence="11">
    <location>
        <begin position="810"/>
        <end position="834"/>
    </location>
</feature>
<evidence type="ECO:0000256" key="1">
    <source>
        <dbReference type="ARBA" id="ARBA00004651"/>
    </source>
</evidence>
<feature type="signal peptide" evidence="12">
    <location>
        <begin position="1"/>
        <end position="19"/>
    </location>
</feature>
<dbReference type="InterPro" id="IPR000068">
    <property type="entry name" value="GPCR_3_Ca_sens_rcpt-rel"/>
</dbReference>
<dbReference type="AlphaFoldDB" id="D3ZYJ3"/>
<evidence type="ECO:0000313" key="15">
    <source>
        <dbReference type="Proteomes" id="UP000002494"/>
    </source>
</evidence>
<dbReference type="OrthoDB" id="5984008at2759"/>
<reference evidence="14" key="1">
    <citation type="submission" date="2024-01" db="EMBL/GenBank/DDBJ databases">
        <title>GRCr8: a new rat reference genome assembly contstructed from accurate long reads and long range scaffolding.</title>
        <authorList>
            <person name="Doris P.A."/>
            <person name="Kalbfleisch T."/>
            <person name="Li K."/>
            <person name="Howe K."/>
            <person name="Wood J."/>
        </authorList>
    </citation>
    <scope>NUCLEOTIDE SEQUENCE [LARGE SCALE GENOMIC DNA]</scope>
    <source>
        <strain evidence="14">Brown Norway</strain>
    </source>
</reference>
<dbReference type="CTD" id="681871"/>
<dbReference type="SUPFAM" id="SSF53822">
    <property type="entry name" value="Periplasmic binding protein-like I"/>
    <property type="match status" value="1"/>
</dbReference>
<name>D3ZYJ3_RAT</name>
<dbReference type="Gene3D" id="3.40.50.2300">
    <property type="match status" value="2"/>
</dbReference>
<evidence type="ECO:0000256" key="6">
    <source>
        <dbReference type="ARBA" id="ARBA00023040"/>
    </source>
</evidence>
<evidence type="ECO:0000256" key="10">
    <source>
        <dbReference type="ARBA" id="ARBA00023224"/>
    </source>
</evidence>
<dbReference type="STRING" id="10116.ENSRNOP00000051176"/>
<keyword evidence="10" id="KW-0807">Transducer</keyword>
<dbReference type="Pfam" id="PF00003">
    <property type="entry name" value="7tm_3"/>
    <property type="match status" value="1"/>
</dbReference>
<dbReference type="InterPro" id="IPR004073">
    <property type="entry name" value="GPCR_3_vmron_rcpt_2"/>
</dbReference>
<keyword evidence="15" id="KW-1185">Reference proteome</keyword>
<dbReference type="eggNOG" id="KOG1056">
    <property type="taxonomic scope" value="Eukaryota"/>
</dbReference>
<evidence type="ECO:0000256" key="2">
    <source>
        <dbReference type="ARBA" id="ARBA00022475"/>
    </source>
</evidence>
<evidence type="ECO:0000256" key="3">
    <source>
        <dbReference type="ARBA" id="ARBA00022692"/>
    </source>
</evidence>
<feature type="transmembrane region" description="Helical" evidence="11">
    <location>
        <begin position="584"/>
        <end position="609"/>
    </location>
</feature>
<comment type="subcellular location">
    <subcellularLocation>
        <location evidence="1">Cell membrane</location>
        <topology evidence="1">Multi-pass membrane protein</topology>
    </subcellularLocation>
</comment>
<feature type="chain" id="PRO_5047000325" evidence="12">
    <location>
        <begin position="20"/>
        <end position="858"/>
    </location>
</feature>
<dbReference type="InterPro" id="IPR000337">
    <property type="entry name" value="GPCR_3"/>
</dbReference>
<dbReference type="GO" id="GO:0004930">
    <property type="term" value="F:G protein-coupled receptor activity"/>
    <property type="evidence" value="ECO:0007669"/>
    <property type="project" value="UniProtKB-KW"/>
</dbReference>
<keyword evidence="2" id="KW-1003">Cell membrane</keyword>
<evidence type="ECO:0000256" key="11">
    <source>
        <dbReference type="SAM" id="Phobius"/>
    </source>
</evidence>
<dbReference type="KEGG" id="rno:681871"/>
<dbReference type="Proteomes" id="UP000002494">
    <property type="component" value="Chromosome 1"/>
</dbReference>
<keyword evidence="6" id="KW-0297">G-protein coupled receptor</keyword>
<dbReference type="HOGENOM" id="CLU_005389_5_1_1"/>
<dbReference type="GeneTree" id="ENSGT00950000183069"/>
<gene>
    <name evidence="16" type="primary">Vom2r7l1</name>
    <name evidence="16" type="synonym">LOC681871</name>
    <name evidence="14" type="synonym">Vom2r7</name>
</gene>
<feature type="transmembrane region" description="Helical" evidence="11">
    <location>
        <begin position="698"/>
        <end position="716"/>
    </location>
</feature>
<protein>
    <submittedName>
        <fullName evidence="14">Vomeronasal 2 receptor, 7</fullName>
    </submittedName>
</protein>
<dbReference type="Pfam" id="PF01094">
    <property type="entry name" value="ANF_receptor"/>
    <property type="match status" value="1"/>
</dbReference>
<evidence type="ECO:0000313" key="14">
    <source>
        <dbReference type="Ensembl" id="ENSRNOP00000051176.5"/>
    </source>
</evidence>
<dbReference type="GeneID" id="685557"/>
<dbReference type="RefSeq" id="NP_001092933.1">
    <property type="nucleotide sequence ID" value="NM_001099463.1"/>
</dbReference>
<dbReference type="PhylomeDB" id="D3ZYJ3"/>
<dbReference type="VEuPathDB" id="HostDB:ENSRNOG00000017648"/>
<dbReference type="GO" id="GO:0005886">
    <property type="term" value="C:plasma membrane"/>
    <property type="evidence" value="ECO:0007669"/>
    <property type="project" value="UniProtKB-SubCell"/>
</dbReference>
<dbReference type="AGR" id="RGD:1590493"/>
<evidence type="ECO:0000256" key="9">
    <source>
        <dbReference type="ARBA" id="ARBA00023180"/>
    </source>
</evidence>
<dbReference type="PANTHER" id="PTHR24061">
    <property type="entry name" value="CALCIUM-SENSING RECEPTOR-RELATED"/>
    <property type="match status" value="1"/>
</dbReference>
<dbReference type="RGD" id="1590493">
    <property type="gene designation" value="Vom2r7l1"/>
</dbReference>
<evidence type="ECO:0000256" key="4">
    <source>
        <dbReference type="ARBA" id="ARBA00022729"/>
    </source>
</evidence>
<accession>D3ZYJ3</accession>
<feature type="transmembrane region" description="Helical" evidence="11">
    <location>
        <begin position="621"/>
        <end position="642"/>
    </location>
</feature>
<dbReference type="InterPro" id="IPR038550">
    <property type="entry name" value="GPCR_3_9-Cys_sf"/>
</dbReference>
<dbReference type="PRINTS" id="PR01535">
    <property type="entry name" value="VOMERONASL2R"/>
</dbReference>
<evidence type="ECO:0000256" key="7">
    <source>
        <dbReference type="ARBA" id="ARBA00023136"/>
    </source>
</evidence>
<feature type="transmembrane region" description="Helical" evidence="11">
    <location>
        <begin position="743"/>
        <end position="766"/>
    </location>
</feature>
<reference evidence="14" key="3">
    <citation type="submission" date="2025-09" db="UniProtKB">
        <authorList>
            <consortium name="Ensembl"/>
        </authorList>
    </citation>
    <scope>IDENTIFICATION</scope>
    <source>
        <strain evidence="14">Brown Norway</strain>
    </source>
</reference>
<dbReference type="Pfam" id="PF07562">
    <property type="entry name" value="NCD3G"/>
    <property type="match status" value="1"/>
</dbReference>
<keyword evidence="5 11" id="KW-1133">Transmembrane helix</keyword>
<feature type="transmembrane region" description="Helical" evidence="11">
    <location>
        <begin position="778"/>
        <end position="798"/>
    </location>
</feature>
<dbReference type="Ensembl" id="ENSRNOT00000042425.5">
    <property type="protein sequence ID" value="ENSRNOP00000051176.5"/>
    <property type="gene ID" value="ENSRNOG00000083661.1"/>
</dbReference>
<dbReference type="InterPro" id="IPR017978">
    <property type="entry name" value="GPCR_3_C"/>
</dbReference>
<dbReference type="InParanoid" id="D3ZYJ3"/>
<evidence type="ECO:0000259" key="13">
    <source>
        <dbReference type="PROSITE" id="PS50259"/>
    </source>
</evidence>
<evidence type="ECO:0000313" key="16">
    <source>
        <dbReference type="RGD" id="1590493"/>
    </source>
</evidence>
<evidence type="ECO:0000256" key="8">
    <source>
        <dbReference type="ARBA" id="ARBA00023170"/>
    </source>
</evidence>
<keyword evidence="4 12" id="KW-0732">Signal</keyword>
<proteinExistence type="predicted"/>
<dbReference type="InterPro" id="IPR028082">
    <property type="entry name" value="Peripla_BP_I"/>
</dbReference>
<organism evidence="14 15">
    <name type="scientific">Rattus norvegicus</name>
    <name type="common">Rat</name>
    <dbReference type="NCBI Taxonomy" id="10116"/>
    <lineage>
        <taxon>Eukaryota</taxon>
        <taxon>Metazoa</taxon>
        <taxon>Chordata</taxon>
        <taxon>Craniata</taxon>
        <taxon>Vertebrata</taxon>
        <taxon>Euteleostomi</taxon>
        <taxon>Mammalia</taxon>
        <taxon>Eutheria</taxon>
        <taxon>Euarchontoglires</taxon>
        <taxon>Glires</taxon>
        <taxon>Rodentia</taxon>
        <taxon>Myomorpha</taxon>
        <taxon>Muroidea</taxon>
        <taxon>Muridae</taxon>
        <taxon>Murinae</taxon>
        <taxon>Rattus</taxon>
    </lineage>
</organism>
<keyword evidence="8" id="KW-0675">Receptor</keyword>
<dbReference type="InterPro" id="IPR011500">
    <property type="entry name" value="GPCR_3_9-Cys_dom"/>
</dbReference>
<dbReference type="PRINTS" id="PR00248">
    <property type="entry name" value="GPCRMGR"/>
</dbReference>
<dbReference type="InterPro" id="IPR001828">
    <property type="entry name" value="ANF_lig-bd_rcpt"/>
</dbReference>
<evidence type="ECO:0000256" key="12">
    <source>
        <dbReference type="SAM" id="SignalP"/>
    </source>
</evidence>